<dbReference type="EMBL" id="JAFBMS010000016">
    <property type="protein sequence ID" value="KAG9345989.1"/>
    <property type="molecule type" value="Genomic_DNA"/>
</dbReference>
<feature type="compositionally biased region" description="Basic and acidic residues" evidence="1">
    <location>
        <begin position="1"/>
        <end position="10"/>
    </location>
</feature>
<feature type="region of interest" description="Disordered" evidence="1">
    <location>
        <begin position="1"/>
        <end position="29"/>
    </location>
</feature>
<name>A0A8T2P0Y0_9TELE</name>
<evidence type="ECO:0000313" key="2">
    <source>
        <dbReference type="EMBL" id="KAG9345989.1"/>
    </source>
</evidence>
<dbReference type="Proteomes" id="UP000824540">
    <property type="component" value="Unassembled WGS sequence"/>
</dbReference>
<evidence type="ECO:0000256" key="1">
    <source>
        <dbReference type="SAM" id="MobiDB-lite"/>
    </source>
</evidence>
<organism evidence="2 3">
    <name type="scientific">Albula glossodonta</name>
    <name type="common">roundjaw bonefish</name>
    <dbReference type="NCBI Taxonomy" id="121402"/>
    <lineage>
        <taxon>Eukaryota</taxon>
        <taxon>Metazoa</taxon>
        <taxon>Chordata</taxon>
        <taxon>Craniata</taxon>
        <taxon>Vertebrata</taxon>
        <taxon>Euteleostomi</taxon>
        <taxon>Actinopterygii</taxon>
        <taxon>Neopterygii</taxon>
        <taxon>Teleostei</taxon>
        <taxon>Albuliformes</taxon>
        <taxon>Albulidae</taxon>
        <taxon>Albula</taxon>
    </lineage>
</organism>
<protein>
    <submittedName>
        <fullName evidence="2">Uncharacterized protein</fullName>
    </submittedName>
</protein>
<keyword evidence="3" id="KW-1185">Reference proteome</keyword>
<dbReference type="AlphaFoldDB" id="A0A8T2P0Y0"/>
<accession>A0A8T2P0Y0</accession>
<reference evidence="2" key="1">
    <citation type="thesis" date="2021" institute="BYU ScholarsArchive" country="Provo, UT, USA">
        <title>Applications of and Algorithms for Genome Assembly and Genomic Analyses with an Emphasis on Marine Teleosts.</title>
        <authorList>
            <person name="Pickett B.D."/>
        </authorList>
    </citation>
    <scope>NUCLEOTIDE SEQUENCE</scope>
    <source>
        <strain evidence="2">HI-2016</strain>
    </source>
</reference>
<comment type="caution">
    <text evidence="2">The sequence shown here is derived from an EMBL/GenBank/DDBJ whole genome shotgun (WGS) entry which is preliminary data.</text>
</comment>
<proteinExistence type="predicted"/>
<evidence type="ECO:0000313" key="3">
    <source>
        <dbReference type="Proteomes" id="UP000824540"/>
    </source>
</evidence>
<sequence length="104" mass="11193">MQCKSVERRGSQTNRHAALKSPAAFPDHTSGGALSSLTCHLRFLQRKAPGMPPASDEGPQLATRIGLFSVAIPIRQCWSEAEGCLRPQLHVWDVGGGRGGWEAT</sequence>
<gene>
    <name evidence="2" type="ORF">JZ751_007804</name>
</gene>